<dbReference type="SMART" id="SM00382">
    <property type="entry name" value="AAA"/>
    <property type="match status" value="1"/>
</dbReference>
<keyword evidence="4" id="KW-0143">Chaperone</keyword>
<evidence type="ECO:0000256" key="1">
    <source>
        <dbReference type="ARBA" id="ARBA00022741"/>
    </source>
</evidence>
<evidence type="ECO:0000259" key="5">
    <source>
        <dbReference type="SMART" id="SM00382"/>
    </source>
</evidence>
<keyword evidence="1" id="KW-0547">Nucleotide-binding</keyword>
<proteinExistence type="predicted"/>
<dbReference type="STRING" id="89524.SAMN05444370_10228"/>
<dbReference type="Proteomes" id="UP000198703">
    <property type="component" value="Unassembled WGS sequence"/>
</dbReference>
<keyword evidence="2" id="KW-0378">Hydrolase</keyword>
<evidence type="ECO:0000313" key="6">
    <source>
        <dbReference type="EMBL" id="SDZ88292.1"/>
    </source>
</evidence>
<dbReference type="Pfam" id="PF03308">
    <property type="entry name" value="MeaB"/>
    <property type="match status" value="1"/>
</dbReference>
<evidence type="ECO:0000256" key="2">
    <source>
        <dbReference type="ARBA" id="ARBA00022801"/>
    </source>
</evidence>
<dbReference type="OrthoDB" id="9778292at2"/>
<dbReference type="SUPFAM" id="SSF52540">
    <property type="entry name" value="P-loop containing nucleoside triphosphate hydrolases"/>
    <property type="match status" value="1"/>
</dbReference>
<dbReference type="InterPro" id="IPR027417">
    <property type="entry name" value="P-loop_NTPase"/>
</dbReference>
<dbReference type="InterPro" id="IPR003593">
    <property type="entry name" value="AAA+_ATPase"/>
</dbReference>
<dbReference type="AlphaFoldDB" id="A0A1H3WPM3"/>
<dbReference type="PANTHER" id="PTHR43087">
    <property type="entry name" value="LYSINE/ARGININE/ORNITHINE TRANSPORT SYSTEM KINASE"/>
    <property type="match status" value="1"/>
</dbReference>
<gene>
    <name evidence="6" type="ORF">SAMN05444370_10228</name>
</gene>
<keyword evidence="6" id="KW-0808">Transferase</keyword>
<organism evidence="6 7">
    <name type="scientific">Rubrimonas cliftonensis</name>
    <dbReference type="NCBI Taxonomy" id="89524"/>
    <lineage>
        <taxon>Bacteria</taxon>
        <taxon>Pseudomonadati</taxon>
        <taxon>Pseudomonadota</taxon>
        <taxon>Alphaproteobacteria</taxon>
        <taxon>Rhodobacterales</taxon>
        <taxon>Paracoccaceae</taxon>
        <taxon>Rubrimonas</taxon>
    </lineage>
</organism>
<dbReference type="GO" id="GO:0016301">
    <property type="term" value="F:kinase activity"/>
    <property type="evidence" value="ECO:0007669"/>
    <property type="project" value="UniProtKB-KW"/>
</dbReference>
<protein>
    <submittedName>
        <fullName evidence="6">LAO/AO transport system kinase</fullName>
    </submittedName>
</protein>
<dbReference type="InterPro" id="IPR052040">
    <property type="entry name" value="GTPase/Isobutyryl-CoA_mutase"/>
</dbReference>
<dbReference type="Gene3D" id="3.40.50.300">
    <property type="entry name" value="P-loop containing nucleotide triphosphate hydrolases"/>
    <property type="match status" value="1"/>
</dbReference>
<keyword evidence="6" id="KW-0418">Kinase</keyword>
<reference evidence="6 7" key="1">
    <citation type="submission" date="2016-10" db="EMBL/GenBank/DDBJ databases">
        <authorList>
            <person name="de Groot N.N."/>
        </authorList>
    </citation>
    <scope>NUCLEOTIDE SEQUENCE [LARGE SCALE GENOMIC DNA]</scope>
    <source>
        <strain evidence="6 7">DSM 15345</strain>
    </source>
</reference>
<dbReference type="RefSeq" id="WP_093248246.1">
    <property type="nucleotide sequence ID" value="NZ_FNQM01000002.1"/>
</dbReference>
<keyword evidence="3" id="KW-0342">GTP-binding</keyword>
<evidence type="ECO:0000313" key="7">
    <source>
        <dbReference type="Proteomes" id="UP000198703"/>
    </source>
</evidence>
<accession>A0A1H3WPM3</accession>
<dbReference type="GO" id="GO:0005525">
    <property type="term" value="F:GTP binding"/>
    <property type="evidence" value="ECO:0007669"/>
    <property type="project" value="UniProtKB-KW"/>
</dbReference>
<name>A0A1H3WPM3_9RHOB</name>
<keyword evidence="7" id="KW-1185">Reference proteome</keyword>
<dbReference type="PANTHER" id="PTHR43087:SF1">
    <property type="entry name" value="LAO_AO TRANSPORT SYSTEM ATPASE"/>
    <property type="match status" value="1"/>
</dbReference>
<evidence type="ECO:0000256" key="4">
    <source>
        <dbReference type="ARBA" id="ARBA00023186"/>
    </source>
</evidence>
<dbReference type="EMBL" id="FNQM01000002">
    <property type="protein sequence ID" value="SDZ88292.1"/>
    <property type="molecule type" value="Genomic_DNA"/>
</dbReference>
<sequence>MSDAEADAAGAAALERVRAGGKRALAQALARCEARPDDPAQAAMLDAAWRAAKGHAIGLTGPPGVGKSTLTDALIRQFRAKGARVAVIAVDPSSRRTGGALLGDRTRLTTDPADAGVFVRSMAARAALGGLATTAWPALVLMRALFDIVIVETVGVGQSETEIADVADTVVFCAQPGAGDALQYMKAGIIEIPHLAVVTKADMGAPAQRAAADLRGALSLAAGDGGAGEGGAAIPVLTCSAGTGEGIEALAEALLERMAKLGDLNDSRARQATIWLRRALIEGFGSEGFARLSDCLDPVESRHSPFLLAQRVWRRGVVALSVGFTPQ</sequence>
<feature type="domain" description="AAA+ ATPase" evidence="5">
    <location>
        <begin position="53"/>
        <end position="196"/>
    </location>
</feature>
<dbReference type="GO" id="GO:0016787">
    <property type="term" value="F:hydrolase activity"/>
    <property type="evidence" value="ECO:0007669"/>
    <property type="project" value="UniProtKB-KW"/>
</dbReference>
<evidence type="ECO:0000256" key="3">
    <source>
        <dbReference type="ARBA" id="ARBA00023134"/>
    </source>
</evidence>